<keyword evidence="2" id="KW-1003">Cell membrane</keyword>
<evidence type="ECO:0000256" key="1">
    <source>
        <dbReference type="ARBA" id="ARBA00004651"/>
    </source>
</evidence>
<keyword evidence="7 8" id="KW-0472">Membrane</keyword>
<dbReference type="InterPro" id="IPR050297">
    <property type="entry name" value="LipidA_mod_glycosyltrf_83"/>
</dbReference>
<organism evidence="10 11">
    <name type="scientific">Candidatus Iainarchaeum sp</name>
    <dbReference type="NCBI Taxonomy" id="3101447"/>
    <lineage>
        <taxon>Archaea</taxon>
        <taxon>Candidatus Iainarchaeota</taxon>
        <taxon>Candidatus Iainarchaeia</taxon>
        <taxon>Candidatus Iainarchaeales</taxon>
        <taxon>Candidatus Iainarchaeaceae</taxon>
        <taxon>Candidatus Iainarchaeum</taxon>
    </lineage>
</organism>
<dbReference type="Proteomes" id="UP000564964">
    <property type="component" value="Unassembled WGS sequence"/>
</dbReference>
<keyword evidence="6 8" id="KW-1133">Transmembrane helix</keyword>
<dbReference type="GO" id="GO:0016763">
    <property type="term" value="F:pentosyltransferase activity"/>
    <property type="evidence" value="ECO:0007669"/>
    <property type="project" value="TreeGrafter"/>
</dbReference>
<gene>
    <name evidence="10" type="ORF">HA252_04560</name>
</gene>
<evidence type="ECO:0000256" key="3">
    <source>
        <dbReference type="ARBA" id="ARBA00022676"/>
    </source>
</evidence>
<protein>
    <submittedName>
        <fullName evidence="10">Phospholipid carrier-dependent glycosyltransferase</fullName>
    </submittedName>
</protein>
<feature type="transmembrane region" description="Helical" evidence="8">
    <location>
        <begin position="298"/>
        <end position="322"/>
    </location>
</feature>
<feature type="transmembrane region" description="Helical" evidence="8">
    <location>
        <begin position="362"/>
        <end position="382"/>
    </location>
</feature>
<proteinExistence type="predicted"/>
<keyword evidence="3" id="KW-0328">Glycosyltransferase</keyword>
<keyword evidence="5 8" id="KW-0812">Transmembrane</keyword>
<comment type="subcellular location">
    <subcellularLocation>
        <location evidence="1">Cell membrane</location>
        <topology evidence="1">Multi-pass membrane protein</topology>
    </subcellularLocation>
</comment>
<feature type="transmembrane region" description="Helical" evidence="8">
    <location>
        <begin position="154"/>
        <end position="171"/>
    </location>
</feature>
<dbReference type="PANTHER" id="PTHR33908">
    <property type="entry name" value="MANNOSYLTRANSFERASE YKCB-RELATED"/>
    <property type="match status" value="1"/>
</dbReference>
<feature type="domain" description="Glycosyltransferase RgtA/B/C/D-like" evidence="9">
    <location>
        <begin position="84"/>
        <end position="246"/>
    </location>
</feature>
<sequence>MTKNPVHWFKFYLLGYALLSLYVGLNIPLTWDEGTHTLAGFYFSDLARDAFHQLPQSLSPSWFGNYFTAFLAAYPNIAPAFSYPLAHPLISALAFLLLGPSLFKVRLLAALFMVAFLYYVFKLGWVLFNRTVGIAAAVFLSLVPAYLIVGSKALLDVPVAFFMVAAFYYFLKAHKCNQRISLFGKKFDKNLLACTVLAFLASTTKYIGLLFFPVAYGYLLLSSGFDGRQRKRFFLPLAGLCAFLLYVAALLVFATSGALTEPQRDFLVHSVLDQLTFRSGTYNTDYNPPITRLEAWEIYPSVILNSFNLPLFLLSLGGLLLIRRRYLMGGEKRMTRRWLFLLFALLALFVPFLLVRNKEIRFIFSILALLTISAGVMFEWLVKRLQKMGLNPGNRNLFLLALVLLLTLSTAFPDVFQFLPWPENRTVGSFIDHEKEYLALDSIARQLARDLPPGSEIVFGTTSDNFNAPSFGAYLLPYDRKHALKVKAYPLDDFVKHLDRLEGKPLYVLAYNGSWNEVTAIRDYARSNPASFQLRASYTDLGLDASLYEFIQPTGGN</sequence>
<evidence type="ECO:0000256" key="7">
    <source>
        <dbReference type="ARBA" id="ARBA00023136"/>
    </source>
</evidence>
<evidence type="ECO:0000313" key="10">
    <source>
        <dbReference type="EMBL" id="HIH16649.1"/>
    </source>
</evidence>
<feature type="transmembrane region" description="Helical" evidence="8">
    <location>
        <begin position="191"/>
        <end position="221"/>
    </location>
</feature>
<dbReference type="Pfam" id="PF13231">
    <property type="entry name" value="PMT_2"/>
    <property type="match status" value="1"/>
</dbReference>
<keyword evidence="4 10" id="KW-0808">Transferase</keyword>
<dbReference type="AlphaFoldDB" id="A0A7J4JJ60"/>
<reference evidence="11" key="1">
    <citation type="journal article" date="2020" name="bioRxiv">
        <title>A rank-normalized archaeal taxonomy based on genome phylogeny resolves widespread incomplete and uneven classifications.</title>
        <authorList>
            <person name="Rinke C."/>
            <person name="Chuvochina M."/>
            <person name="Mussig A.J."/>
            <person name="Chaumeil P.-A."/>
            <person name="Waite D.W."/>
            <person name="Whitman W.B."/>
            <person name="Parks D.H."/>
            <person name="Hugenholtz P."/>
        </authorList>
    </citation>
    <scope>NUCLEOTIDE SEQUENCE [LARGE SCALE GENOMIC DNA]</scope>
</reference>
<dbReference type="GO" id="GO:0005886">
    <property type="term" value="C:plasma membrane"/>
    <property type="evidence" value="ECO:0007669"/>
    <property type="project" value="UniProtKB-SubCell"/>
</dbReference>
<feature type="transmembrane region" description="Helical" evidence="8">
    <location>
        <begin position="105"/>
        <end position="121"/>
    </location>
</feature>
<evidence type="ECO:0000256" key="4">
    <source>
        <dbReference type="ARBA" id="ARBA00022679"/>
    </source>
</evidence>
<feature type="transmembrane region" description="Helical" evidence="8">
    <location>
        <begin position="394"/>
        <end position="412"/>
    </location>
</feature>
<dbReference type="EMBL" id="DUGH01000111">
    <property type="protein sequence ID" value="HIH16649.1"/>
    <property type="molecule type" value="Genomic_DNA"/>
</dbReference>
<evidence type="ECO:0000256" key="2">
    <source>
        <dbReference type="ARBA" id="ARBA00022475"/>
    </source>
</evidence>
<evidence type="ECO:0000256" key="8">
    <source>
        <dbReference type="SAM" id="Phobius"/>
    </source>
</evidence>
<evidence type="ECO:0000259" key="9">
    <source>
        <dbReference type="Pfam" id="PF13231"/>
    </source>
</evidence>
<evidence type="ECO:0000313" key="11">
    <source>
        <dbReference type="Proteomes" id="UP000564964"/>
    </source>
</evidence>
<evidence type="ECO:0000256" key="5">
    <source>
        <dbReference type="ARBA" id="ARBA00022692"/>
    </source>
</evidence>
<accession>A0A7J4JJ60</accession>
<dbReference type="GO" id="GO:0008610">
    <property type="term" value="P:lipid biosynthetic process"/>
    <property type="evidence" value="ECO:0007669"/>
    <property type="project" value="UniProtKB-ARBA"/>
</dbReference>
<feature type="transmembrane region" description="Helical" evidence="8">
    <location>
        <begin position="80"/>
        <end position="98"/>
    </location>
</feature>
<dbReference type="InterPro" id="IPR038731">
    <property type="entry name" value="RgtA/B/C-like"/>
</dbReference>
<comment type="caution">
    <text evidence="10">The sequence shown here is derived from an EMBL/GenBank/DDBJ whole genome shotgun (WGS) entry which is preliminary data.</text>
</comment>
<dbReference type="PANTHER" id="PTHR33908:SF11">
    <property type="entry name" value="MEMBRANE PROTEIN"/>
    <property type="match status" value="1"/>
</dbReference>
<evidence type="ECO:0000256" key="6">
    <source>
        <dbReference type="ARBA" id="ARBA00022989"/>
    </source>
</evidence>
<feature type="transmembrane region" description="Helical" evidence="8">
    <location>
        <begin position="233"/>
        <end position="254"/>
    </location>
</feature>
<feature type="transmembrane region" description="Helical" evidence="8">
    <location>
        <begin position="12"/>
        <end position="31"/>
    </location>
</feature>
<name>A0A7J4JJ60_9ARCH</name>
<feature type="transmembrane region" description="Helical" evidence="8">
    <location>
        <begin position="338"/>
        <end position="356"/>
    </location>
</feature>